<comment type="caution">
    <text evidence="1">The sequence shown here is derived from an EMBL/GenBank/DDBJ whole genome shotgun (WGS) entry which is preliminary data.</text>
</comment>
<accession>A0A834IGP6</accession>
<reference evidence="1" key="1">
    <citation type="submission" date="2020-08" db="EMBL/GenBank/DDBJ databases">
        <title>Genome sequencing and assembly of the red palm weevil Rhynchophorus ferrugineus.</title>
        <authorList>
            <person name="Dias G.B."/>
            <person name="Bergman C.M."/>
            <person name="Manee M."/>
        </authorList>
    </citation>
    <scope>NUCLEOTIDE SEQUENCE</scope>
    <source>
        <strain evidence="1">AA-2017</strain>
        <tissue evidence="1">Whole larva</tissue>
    </source>
</reference>
<dbReference type="AlphaFoldDB" id="A0A834IGP6"/>
<evidence type="ECO:0000313" key="2">
    <source>
        <dbReference type="Proteomes" id="UP000625711"/>
    </source>
</evidence>
<dbReference type="EMBL" id="JAACXV010000272">
    <property type="protein sequence ID" value="KAF7280847.1"/>
    <property type="molecule type" value="Genomic_DNA"/>
</dbReference>
<proteinExistence type="predicted"/>
<gene>
    <name evidence="1" type="ORF">GWI33_005447</name>
</gene>
<evidence type="ECO:0000313" key="1">
    <source>
        <dbReference type="EMBL" id="KAF7280847.1"/>
    </source>
</evidence>
<organism evidence="1 2">
    <name type="scientific">Rhynchophorus ferrugineus</name>
    <name type="common">Red palm weevil</name>
    <name type="synonym">Curculio ferrugineus</name>
    <dbReference type="NCBI Taxonomy" id="354439"/>
    <lineage>
        <taxon>Eukaryota</taxon>
        <taxon>Metazoa</taxon>
        <taxon>Ecdysozoa</taxon>
        <taxon>Arthropoda</taxon>
        <taxon>Hexapoda</taxon>
        <taxon>Insecta</taxon>
        <taxon>Pterygota</taxon>
        <taxon>Neoptera</taxon>
        <taxon>Endopterygota</taxon>
        <taxon>Coleoptera</taxon>
        <taxon>Polyphaga</taxon>
        <taxon>Cucujiformia</taxon>
        <taxon>Curculionidae</taxon>
        <taxon>Dryophthorinae</taxon>
        <taxon>Rhynchophorus</taxon>
    </lineage>
</organism>
<dbReference type="Proteomes" id="UP000625711">
    <property type="component" value="Unassembled WGS sequence"/>
</dbReference>
<protein>
    <submittedName>
        <fullName evidence="1">Uncharacterized protein</fullName>
    </submittedName>
</protein>
<sequence length="95" mass="10653">MLLGIEPTAQWIVRASPRRSCNEIKAVEGSRSLKSSKTDTRGEKKTQLPPLLCIYLTSVLGAVGPTCDSLSAMRLDRRRLELWGRLAFLRSPLRK</sequence>
<name>A0A834IGP6_RHYFE</name>
<keyword evidence="2" id="KW-1185">Reference proteome</keyword>